<reference evidence="2 3" key="1">
    <citation type="submission" date="2017-12" db="EMBL/GenBank/DDBJ databases">
        <title>Complete genome sequence of Herbivorax saccincola GGR1, a novel Cellulosome-producing hydrolytic bacterium in a thermophilic biogas plant, established by Illumina and Nanopore MinION sequencing.</title>
        <authorList>
            <person name="Pechtl A."/>
            <person name="Ruckert C."/>
            <person name="Koeck D.E."/>
            <person name="Maus I."/>
            <person name="Winkler A."/>
            <person name="Kalinowski J."/>
            <person name="Puhler A."/>
            <person name="Schwarz W.W."/>
            <person name="Zverlov V.V."/>
            <person name="Schluter A."/>
            <person name="Liebl W."/>
        </authorList>
    </citation>
    <scope>NUCLEOTIDE SEQUENCE [LARGE SCALE GENOMIC DNA]</scope>
    <source>
        <strain evidence="3">SR1</strain>
    </source>
</reference>
<feature type="transmembrane region" description="Helical" evidence="1">
    <location>
        <begin position="5"/>
        <end position="20"/>
    </location>
</feature>
<feature type="transmembrane region" description="Helical" evidence="1">
    <location>
        <begin position="118"/>
        <end position="137"/>
    </location>
</feature>
<dbReference type="Proteomes" id="UP000233534">
    <property type="component" value="Chromosome"/>
</dbReference>
<feature type="transmembrane region" description="Helical" evidence="1">
    <location>
        <begin position="91"/>
        <end position="112"/>
    </location>
</feature>
<keyword evidence="1" id="KW-0812">Transmembrane</keyword>
<feature type="transmembrane region" description="Helical" evidence="1">
    <location>
        <begin position="27"/>
        <end position="44"/>
    </location>
</feature>
<keyword evidence="1" id="KW-0472">Membrane</keyword>
<name>A0A2K9E5N0_9FIRM</name>
<keyword evidence="3" id="KW-1185">Reference proteome</keyword>
<proteinExistence type="predicted"/>
<evidence type="ECO:0000256" key="1">
    <source>
        <dbReference type="SAM" id="Phobius"/>
    </source>
</evidence>
<protein>
    <submittedName>
        <fullName evidence="2">Uncharacterized protein</fullName>
    </submittedName>
</protein>
<dbReference type="EMBL" id="CP025197">
    <property type="protein sequence ID" value="AUG58669.1"/>
    <property type="molecule type" value="Genomic_DNA"/>
</dbReference>
<gene>
    <name evidence="2" type="ORF">HVS_14040</name>
</gene>
<dbReference type="KEGG" id="hsc:HVS_14040"/>
<dbReference type="AlphaFoldDB" id="A0A2K9E5N0"/>
<feature type="transmembrane region" description="Helical" evidence="1">
    <location>
        <begin position="56"/>
        <end position="79"/>
    </location>
</feature>
<accession>A0A2K9E5N0</accession>
<organism evidence="2 3">
    <name type="scientific">Acetivibrio saccincola</name>
    <dbReference type="NCBI Taxonomy" id="1677857"/>
    <lineage>
        <taxon>Bacteria</taxon>
        <taxon>Bacillati</taxon>
        <taxon>Bacillota</taxon>
        <taxon>Clostridia</taxon>
        <taxon>Eubacteriales</taxon>
        <taxon>Oscillospiraceae</taxon>
        <taxon>Acetivibrio</taxon>
    </lineage>
</organism>
<sequence length="151" mass="17441">MPWVISFIISWILFFTLIDYKQLKRNIFGGIAALILGSIVDWGGQKLGIYHFYDVIIPWAGCSAFYKFGPIFVMGTLFFQSVPKKPWIQALNILIFSLLYLFLEALIISTGVAEYFSWHILASLLINILTFSSLTYFKENFLEKIEVNKSY</sequence>
<keyword evidence="1" id="KW-1133">Transmembrane helix</keyword>
<evidence type="ECO:0000313" key="2">
    <source>
        <dbReference type="EMBL" id="AUG58669.1"/>
    </source>
</evidence>
<evidence type="ECO:0000313" key="3">
    <source>
        <dbReference type="Proteomes" id="UP000233534"/>
    </source>
</evidence>
<dbReference type="RefSeq" id="WP_101303262.1">
    <property type="nucleotide sequence ID" value="NZ_CP025197.1"/>
</dbReference>